<organism evidence="1 2">
    <name type="scientific">Rhizobium rhizogenes NBRC 13257</name>
    <dbReference type="NCBI Taxonomy" id="1220581"/>
    <lineage>
        <taxon>Bacteria</taxon>
        <taxon>Pseudomonadati</taxon>
        <taxon>Pseudomonadota</taxon>
        <taxon>Alphaproteobacteria</taxon>
        <taxon>Hyphomicrobiales</taxon>
        <taxon>Rhizobiaceae</taxon>
        <taxon>Rhizobium/Agrobacterium group</taxon>
        <taxon>Rhizobium</taxon>
    </lineage>
</organism>
<evidence type="ECO:0000313" key="1">
    <source>
        <dbReference type="EMBL" id="GAJ96504.1"/>
    </source>
</evidence>
<name>A0AA87U7M7_RHIRH</name>
<sequence length="82" mass="9404">MNADWSPASGRAIPLRIRRRFPFFRKTKGNAMEQYKVGYFIGSLERESINHKLAGALIRLAPGNLSFTEISFRDLPPLQLRL</sequence>
<comment type="caution">
    <text evidence="1">The sequence shown here is derived from an EMBL/GenBank/DDBJ whole genome shotgun (WGS) entry which is preliminary data.</text>
</comment>
<gene>
    <name evidence="1" type="ORF">RRH01S_23_00100</name>
</gene>
<accession>A0AA87U7M7</accession>
<dbReference type="Proteomes" id="UP000026941">
    <property type="component" value="Unassembled WGS sequence"/>
</dbReference>
<protein>
    <submittedName>
        <fullName evidence="1">Uncharacterized protein</fullName>
    </submittedName>
</protein>
<proteinExistence type="predicted"/>
<dbReference type="EMBL" id="BAYX01000023">
    <property type="protein sequence ID" value="GAJ96504.1"/>
    <property type="molecule type" value="Genomic_DNA"/>
</dbReference>
<dbReference type="AlphaFoldDB" id="A0AA87U7M7"/>
<reference evidence="1 2" key="1">
    <citation type="submission" date="2014-05" db="EMBL/GenBank/DDBJ databases">
        <title>Whole genome shotgun sequence of Rhizobium rhizogenes NBRC 13257.</title>
        <authorList>
            <person name="Katano-Makiyama Y."/>
            <person name="Hosoyama A."/>
            <person name="Hashimoto M."/>
            <person name="Hosoyama Y."/>
            <person name="Noguchi M."/>
            <person name="Tsuchikane K."/>
            <person name="Kimura A."/>
            <person name="Ohji S."/>
            <person name="Ichikawa N."/>
            <person name="Yamazoe A."/>
            <person name="Fujita N."/>
        </authorList>
    </citation>
    <scope>NUCLEOTIDE SEQUENCE [LARGE SCALE GENOMIC DNA]</scope>
    <source>
        <strain evidence="1 2">NBRC 13257</strain>
    </source>
</reference>
<evidence type="ECO:0000313" key="2">
    <source>
        <dbReference type="Proteomes" id="UP000026941"/>
    </source>
</evidence>